<evidence type="ECO:0000313" key="2">
    <source>
        <dbReference type="Proteomes" id="UP000016630"/>
    </source>
</evidence>
<dbReference type="Proteomes" id="UP000016630">
    <property type="component" value="Unassembled WGS sequence"/>
</dbReference>
<organism evidence="1 2">
    <name type="scientific">Porphyromonas gingivalis F0570</name>
    <dbReference type="NCBI Taxonomy" id="1227271"/>
    <lineage>
        <taxon>Bacteria</taxon>
        <taxon>Pseudomonadati</taxon>
        <taxon>Bacteroidota</taxon>
        <taxon>Bacteroidia</taxon>
        <taxon>Bacteroidales</taxon>
        <taxon>Porphyromonadaceae</taxon>
        <taxon>Porphyromonas</taxon>
    </lineage>
</organism>
<gene>
    <name evidence="1" type="ORF">HMPREF1555_01346</name>
</gene>
<accession>A0A0E2LQK3</accession>
<dbReference type="HOGENOM" id="CLU_070796_0_0_10"/>
<proteinExistence type="predicted"/>
<reference evidence="1 2" key="1">
    <citation type="submission" date="2013-06" db="EMBL/GenBank/DDBJ databases">
        <authorList>
            <person name="Weinstock G."/>
            <person name="Sodergren E."/>
            <person name="Lobos E.A."/>
            <person name="Fulton L."/>
            <person name="Fulton R."/>
            <person name="Courtney L."/>
            <person name="Fronick C."/>
            <person name="O'Laughlin M."/>
            <person name="Godfrey J."/>
            <person name="Wilson R.M."/>
            <person name="Miner T."/>
            <person name="Farmer C."/>
            <person name="Delehaunty K."/>
            <person name="Cordes M."/>
            <person name="Minx P."/>
            <person name="Tomlinson C."/>
            <person name="Chen J."/>
            <person name="Wollam A."/>
            <person name="Pepin K.H."/>
            <person name="Bhonagiri V."/>
            <person name="Zhang X."/>
            <person name="Warren W."/>
            <person name="Mitreva M."/>
            <person name="Mardis E.R."/>
            <person name="Wilson R.K."/>
        </authorList>
    </citation>
    <scope>NUCLEOTIDE SEQUENCE [LARGE SCALE GENOMIC DNA]</scope>
    <source>
        <strain evidence="1 2">F0570</strain>
    </source>
</reference>
<comment type="caution">
    <text evidence="1">The sequence shown here is derived from an EMBL/GenBank/DDBJ whole genome shotgun (WGS) entry which is preliminary data.</text>
</comment>
<dbReference type="EMBL" id="AWUW01000098">
    <property type="protein sequence ID" value="ERJ65614.1"/>
    <property type="molecule type" value="Genomic_DNA"/>
</dbReference>
<evidence type="ECO:0000313" key="1">
    <source>
        <dbReference type="EMBL" id="ERJ65614.1"/>
    </source>
</evidence>
<sequence length="277" mass="32953">MGWDVVQIGLRHNLPIDDPMATAKEIATRMKQNIRLVARDDYRFDTEKNLVYSTHSWDCIELGTFKVNDFDKFFRLTVLNYQANQILDQIGVDNLKNIQFADEDAEFLICELERPFALYELDYDDDGNYMQFFRECINLDICVIERWWTWVTKIREKVLEDNWLWNYRKRIYDRAKLFGCNEVVICSDQGPTELMCELMNKSADELVAYTKSRKYIDEVTWDDEKDKEDWINHGKQIQFSEYFSGTSKELLLSEDDFVEVVFDDFKDLESLDDANGE</sequence>
<dbReference type="PATRIC" id="fig|1227271.3.peg.1178"/>
<protein>
    <submittedName>
        <fullName evidence="1">Uncharacterized protein</fullName>
    </submittedName>
</protein>
<dbReference type="AlphaFoldDB" id="A0A0E2LQK3"/>
<name>A0A0E2LQK3_PORGN</name>